<evidence type="ECO:0000256" key="1">
    <source>
        <dbReference type="SAM" id="MobiDB-lite"/>
    </source>
</evidence>
<reference evidence="2 3" key="1">
    <citation type="submission" date="2008-01" db="EMBL/GenBank/DDBJ databases">
        <authorList>
            <person name="Wagner-Dobler I."/>
            <person name="Ferriera S."/>
            <person name="Johnson J."/>
            <person name="Kravitz S."/>
            <person name="Beeson K."/>
            <person name="Sutton G."/>
            <person name="Rogers Y.-H."/>
            <person name="Friedman R."/>
            <person name="Frazier M."/>
            <person name="Venter J.C."/>
        </authorList>
    </citation>
    <scope>NUCLEOTIDE SEQUENCE [LARGE SCALE GENOMIC DNA]</scope>
    <source>
        <strain evidence="3">DSM 17067 / NCIMB 14079 / DFL-11</strain>
    </source>
</reference>
<name>A0A5E8UW53_ROSAD</name>
<accession>A0A5E8UW53</accession>
<organism evidence="2 3">
    <name type="scientific">Roseibium alexandrii (strain DSM 17067 / NCIMB 14079 / DFL-11)</name>
    <name type="common">Labrenzia alexandrii</name>
    <dbReference type="NCBI Taxonomy" id="244592"/>
    <lineage>
        <taxon>Bacteria</taxon>
        <taxon>Pseudomonadati</taxon>
        <taxon>Pseudomonadota</taxon>
        <taxon>Alphaproteobacteria</taxon>
        <taxon>Hyphomicrobiales</taxon>
        <taxon>Stappiaceae</taxon>
        <taxon>Roseibium</taxon>
    </lineage>
</organism>
<comment type="caution">
    <text evidence="2">The sequence shown here is derived from an EMBL/GenBank/DDBJ whole genome shotgun (WGS) entry which is preliminary data.</text>
</comment>
<reference evidence="2 3" key="2">
    <citation type="submission" date="2013-04" db="EMBL/GenBank/DDBJ databases">
        <authorList>
            <person name="Fiebig A."/>
            <person name="Pradella S."/>
            <person name="Wagner-Doebler I."/>
        </authorList>
    </citation>
    <scope>NUCLEOTIDE SEQUENCE [LARGE SCALE GENOMIC DNA]</scope>
    <source>
        <strain evidence="3">DSM 17067 / NCIMB 14079 / DFL-11</strain>
    </source>
</reference>
<dbReference type="AlphaFoldDB" id="A0A5E8UW53"/>
<sequence length="21" mass="2407">MQAVSRLSGRNILMRRMKAST</sequence>
<proteinExistence type="predicted"/>
<dbReference type="EMBL" id="ACCU02000004">
    <property type="protein sequence ID" value="RMX61787.1"/>
    <property type="molecule type" value="Genomic_DNA"/>
</dbReference>
<protein>
    <submittedName>
        <fullName evidence="2">Uncharacterized protein</fullName>
    </submittedName>
</protein>
<feature type="region of interest" description="Disordered" evidence="1">
    <location>
        <begin position="1"/>
        <end position="21"/>
    </location>
</feature>
<gene>
    <name evidence="2" type="ORF">SADFL11_00015630</name>
</gene>
<evidence type="ECO:0000313" key="3">
    <source>
        <dbReference type="Proteomes" id="UP000004703"/>
    </source>
</evidence>
<dbReference type="Proteomes" id="UP000004703">
    <property type="component" value="Chromosome"/>
</dbReference>
<evidence type="ECO:0000313" key="2">
    <source>
        <dbReference type="EMBL" id="RMX61787.1"/>
    </source>
</evidence>